<dbReference type="PROSITE" id="PS50893">
    <property type="entry name" value="ABC_TRANSPORTER_2"/>
    <property type="match status" value="1"/>
</dbReference>
<dbReference type="EC" id="3.6.3.-" evidence="11"/>
<dbReference type="GO" id="GO:0030253">
    <property type="term" value="P:protein secretion by the type I secretion system"/>
    <property type="evidence" value="ECO:0007669"/>
    <property type="project" value="InterPro"/>
</dbReference>
<evidence type="ECO:0000256" key="4">
    <source>
        <dbReference type="ARBA" id="ARBA00022741"/>
    </source>
</evidence>
<dbReference type="PANTHER" id="PTHR24221">
    <property type="entry name" value="ATP-BINDING CASSETTE SUB-FAMILY B"/>
    <property type="match status" value="1"/>
</dbReference>
<feature type="transmembrane region" description="Helical" evidence="8">
    <location>
        <begin position="157"/>
        <end position="177"/>
    </location>
</feature>
<dbReference type="InterPro" id="IPR003593">
    <property type="entry name" value="AAA+_ATPase"/>
</dbReference>
<evidence type="ECO:0000313" key="11">
    <source>
        <dbReference type="EMBL" id="CVI54316.1"/>
    </source>
</evidence>
<dbReference type="SMART" id="SM00382">
    <property type="entry name" value="AAA"/>
    <property type="match status" value="1"/>
</dbReference>
<keyword evidence="6 8" id="KW-1133">Transmembrane helix</keyword>
<comment type="subcellular location">
    <subcellularLocation>
        <location evidence="1">Cell membrane</location>
        <topology evidence="1">Multi-pass membrane protein</topology>
    </subcellularLocation>
</comment>
<evidence type="ECO:0000256" key="8">
    <source>
        <dbReference type="SAM" id="Phobius"/>
    </source>
</evidence>
<dbReference type="GO" id="GO:0034040">
    <property type="term" value="F:ATPase-coupled lipid transmembrane transporter activity"/>
    <property type="evidence" value="ECO:0007669"/>
    <property type="project" value="TreeGrafter"/>
</dbReference>
<keyword evidence="4" id="KW-0547">Nucleotide-binding</keyword>
<keyword evidence="7 8" id="KW-0472">Membrane</keyword>
<evidence type="ECO:0000256" key="3">
    <source>
        <dbReference type="ARBA" id="ARBA00022692"/>
    </source>
</evidence>
<dbReference type="NCBIfam" id="TIGR01842">
    <property type="entry name" value="type_I_sec_PrtD"/>
    <property type="match status" value="1"/>
</dbReference>
<evidence type="ECO:0000256" key="5">
    <source>
        <dbReference type="ARBA" id="ARBA00022840"/>
    </source>
</evidence>
<dbReference type="InterPro" id="IPR003439">
    <property type="entry name" value="ABC_transporter-like_ATP-bd"/>
</dbReference>
<dbReference type="Pfam" id="PF00005">
    <property type="entry name" value="ABC_tran"/>
    <property type="match status" value="1"/>
</dbReference>
<dbReference type="GO" id="GO:0005524">
    <property type="term" value="F:ATP binding"/>
    <property type="evidence" value="ECO:0007669"/>
    <property type="project" value="UniProtKB-KW"/>
</dbReference>
<dbReference type="InterPro" id="IPR027417">
    <property type="entry name" value="P-loop_NTPase"/>
</dbReference>
<dbReference type="GO" id="GO:0005886">
    <property type="term" value="C:plasma membrane"/>
    <property type="evidence" value="ECO:0007669"/>
    <property type="project" value="UniProtKB-SubCell"/>
</dbReference>
<dbReference type="GO" id="GO:0008233">
    <property type="term" value="F:peptidase activity"/>
    <property type="evidence" value="ECO:0007669"/>
    <property type="project" value="UniProtKB-KW"/>
</dbReference>
<dbReference type="Pfam" id="PF00664">
    <property type="entry name" value="ABC_membrane"/>
    <property type="match status" value="1"/>
</dbReference>
<dbReference type="GO" id="GO:0140359">
    <property type="term" value="F:ABC-type transporter activity"/>
    <property type="evidence" value="ECO:0007669"/>
    <property type="project" value="InterPro"/>
</dbReference>
<reference evidence="11" key="1">
    <citation type="submission" date="2016-01" db="EMBL/GenBank/DDBJ databases">
        <authorList>
            <person name="Regsiter A."/>
            <person name="william w."/>
        </authorList>
    </citation>
    <scope>NUCLEOTIDE SEQUENCE</scope>
    <source>
        <strain evidence="11">NCPPB 1641</strain>
    </source>
</reference>
<comment type="similarity">
    <text evidence="2">Belongs to the ABC transporter superfamily.</text>
</comment>
<dbReference type="RefSeq" id="WP_080850793.1">
    <property type="nucleotide sequence ID" value="NZ_LT009775.1"/>
</dbReference>
<dbReference type="AlphaFoldDB" id="A0A1S7TJ89"/>
<dbReference type="InterPro" id="IPR039421">
    <property type="entry name" value="Type_1_exporter"/>
</dbReference>
<evidence type="ECO:0000256" key="2">
    <source>
        <dbReference type="ARBA" id="ARBA00005417"/>
    </source>
</evidence>
<evidence type="ECO:0000256" key="7">
    <source>
        <dbReference type="ARBA" id="ARBA00023136"/>
    </source>
</evidence>
<protein>
    <submittedName>
        <fullName evidence="11">ABC transporter family, HlyB subfamily putative protease secretion (ATP-binding protein)</fullName>
        <ecNumber evidence="11">3.6.3.-</ecNumber>
    </submittedName>
</protein>
<dbReference type="PROSITE" id="PS50929">
    <property type="entry name" value="ABC_TM1F"/>
    <property type="match status" value="1"/>
</dbReference>
<evidence type="ECO:0000256" key="1">
    <source>
        <dbReference type="ARBA" id="ARBA00004651"/>
    </source>
</evidence>
<keyword evidence="3 8" id="KW-0812">Transmembrane</keyword>
<name>A0A1S7TJ89_9HYPH</name>
<dbReference type="PANTHER" id="PTHR24221:SF248">
    <property type="entry name" value="ABC TRANSPORTER TRANSMEMBRANE REGION"/>
    <property type="match status" value="1"/>
</dbReference>
<evidence type="ECO:0000259" key="10">
    <source>
        <dbReference type="PROSITE" id="PS50929"/>
    </source>
</evidence>
<dbReference type="PROSITE" id="PS00211">
    <property type="entry name" value="ABC_TRANSPORTER_1"/>
    <property type="match status" value="1"/>
</dbReference>
<gene>
    <name evidence="11" type="ORF">AGR7A_Cc10024</name>
</gene>
<accession>A0A1S7TJ89</accession>
<dbReference type="GO" id="GO:0006508">
    <property type="term" value="P:proteolysis"/>
    <property type="evidence" value="ECO:0007669"/>
    <property type="project" value="UniProtKB-KW"/>
</dbReference>
<dbReference type="EMBL" id="FCNP01000001">
    <property type="protein sequence ID" value="CVI54316.1"/>
    <property type="molecule type" value="Genomic_DNA"/>
</dbReference>
<dbReference type="Gene3D" id="3.40.50.300">
    <property type="entry name" value="P-loop containing nucleotide triphosphate hydrolases"/>
    <property type="match status" value="1"/>
</dbReference>
<dbReference type="Proteomes" id="UP000192140">
    <property type="component" value="Unassembled WGS sequence"/>
</dbReference>
<keyword evidence="12" id="KW-1185">Reference proteome</keyword>
<sequence>MSGTCNKKENQINGMGGLMMFVFGLSGIINILALTGAFYMLQIYDRALTSGSVSTLVALSGLAIGLYLFQGLFDILRSQILVRLGARLDTQLAPLAHKVVIDMPRYGYSTSEATERGRDVDTIRGFLASPGLIALFDLPWMPIYLVFVWLLHPMLGMLTVGGAVVLGLLTLCTELLTRRHAKEMLKSTVLRNAVIDSNARNSDIMHSMGIADRAVSRFERANRRHLDTQTRTSDISGTFSGLSKVLRMMLQSAILGLGAYLTIKGELSAGSIIASSIVTARALAPVDQAIAQWKGMVSARRSHARLKETLAVLDDKTGLLNLPAPKETLTVEGITTVAPHSGAVLLSDVSFELKAGQALALIGPSGGGKTTLARSILGIWPTLRGSVRIDGADLKQWPSSFFCEHVGYLPQDVCLMDGTIAENISRFAETPEAHTILQAARAAGIHDMIVRLPNGYQTDLGPNGMSLSAGQRQRIGLARALYGSPFLVVLDEPNSNLDAEGEEALMKAIAAVRCRGGIVVVVAHRPSALQSVDMVGVVQSGKLVAFGPKDEIVKGPQPQLLRSEHTRIQASSGNTLAAE</sequence>
<keyword evidence="5" id="KW-0067">ATP-binding</keyword>
<dbReference type="InterPro" id="IPR010128">
    <property type="entry name" value="ATPase_T1SS_PrtD-like"/>
</dbReference>
<feature type="domain" description="ABC transporter" evidence="9">
    <location>
        <begin position="329"/>
        <end position="565"/>
    </location>
</feature>
<dbReference type="SUPFAM" id="SSF52540">
    <property type="entry name" value="P-loop containing nucleoside triphosphate hydrolases"/>
    <property type="match status" value="1"/>
</dbReference>
<dbReference type="GO" id="GO:0030256">
    <property type="term" value="C:type I protein secretion system complex"/>
    <property type="evidence" value="ECO:0007669"/>
    <property type="project" value="InterPro"/>
</dbReference>
<comment type="caution">
    <text evidence="11">The sequence shown here is derived from an EMBL/GenBank/DDBJ whole genome shotgun (WGS) entry which is preliminary data.</text>
</comment>
<evidence type="ECO:0000313" key="12">
    <source>
        <dbReference type="Proteomes" id="UP000192140"/>
    </source>
</evidence>
<dbReference type="GO" id="GO:0016887">
    <property type="term" value="F:ATP hydrolysis activity"/>
    <property type="evidence" value="ECO:0007669"/>
    <property type="project" value="InterPro"/>
</dbReference>
<dbReference type="Gene3D" id="1.20.1560.10">
    <property type="entry name" value="ABC transporter type 1, transmembrane domain"/>
    <property type="match status" value="1"/>
</dbReference>
<dbReference type="InterPro" id="IPR036640">
    <property type="entry name" value="ABC1_TM_sf"/>
</dbReference>
<organism evidence="11 12">
    <name type="scientific">Agrobacterium deltaense NCPPB 1641</name>
    <dbReference type="NCBI Taxonomy" id="1183425"/>
    <lineage>
        <taxon>Bacteria</taxon>
        <taxon>Pseudomonadati</taxon>
        <taxon>Pseudomonadota</taxon>
        <taxon>Alphaproteobacteria</taxon>
        <taxon>Hyphomicrobiales</taxon>
        <taxon>Rhizobiaceae</taxon>
        <taxon>Rhizobium/Agrobacterium group</taxon>
        <taxon>Agrobacterium</taxon>
    </lineage>
</organism>
<proteinExistence type="inferred from homology"/>
<dbReference type="InterPro" id="IPR011527">
    <property type="entry name" value="ABC1_TM_dom"/>
</dbReference>
<feature type="transmembrane region" description="Helical" evidence="8">
    <location>
        <begin position="21"/>
        <end position="41"/>
    </location>
</feature>
<feature type="transmembrane region" description="Helical" evidence="8">
    <location>
        <begin position="47"/>
        <end position="69"/>
    </location>
</feature>
<keyword evidence="11" id="KW-0378">Hydrolase</keyword>
<feature type="transmembrane region" description="Helical" evidence="8">
    <location>
        <begin position="126"/>
        <end position="151"/>
    </location>
</feature>
<feature type="domain" description="ABC transmembrane type-1" evidence="10">
    <location>
        <begin position="21"/>
        <end position="298"/>
    </location>
</feature>
<dbReference type="InterPro" id="IPR017871">
    <property type="entry name" value="ABC_transporter-like_CS"/>
</dbReference>
<dbReference type="SUPFAM" id="SSF90123">
    <property type="entry name" value="ABC transporter transmembrane region"/>
    <property type="match status" value="1"/>
</dbReference>
<keyword evidence="11" id="KW-0645">Protease</keyword>
<evidence type="ECO:0000256" key="6">
    <source>
        <dbReference type="ARBA" id="ARBA00022989"/>
    </source>
</evidence>
<evidence type="ECO:0000259" key="9">
    <source>
        <dbReference type="PROSITE" id="PS50893"/>
    </source>
</evidence>